<name>A0A8H7UUA6_9FUNG</name>
<accession>A0A8H7UUA6</accession>
<dbReference type="Proteomes" id="UP000650833">
    <property type="component" value="Unassembled WGS sequence"/>
</dbReference>
<dbReference type="OrthoDB" id="406156at2759"/>
<dbReference type="InterPro" id="IPR027443">
    <property type="entry name" value="IPNS-like_sf"/>
</dbReference>
<organism evidence="2 3">
    <name type="scientific">Mucor plumbeus</name>
    <dbReference type="NCBI Taxonomy" id="97098"/>
    <lineage>
        <taxon>Eukaryota</taxon>
        <taxon>Fungi</taxon>
        <taxon>Fungi incertae sedis</taxon>
        <taxon>Mucoromycota</taxon>
        <taxon>Mucoromycotina</taxon>
        <taxon>Mucoromycetes</taxon>
        <taxon>Mucorales</taxon>
        <taxon>Mucorineae</taxon>
        <taxon>Mucoraceae</taxon>
        <taxon>Mucor</taxon>
    </lineage>
</organism>
<dbReference type="Pfam" id="PF14226">
    <property type="entry name" value="DIOX_N"/>
    <property type="match status" value="1"/>
</dbReference>
<gene>
    <name evidence="2" type="ORF">INT46_009033</name>
</gene>
<sequence length="112" mass="12985">MTNHDIPAEDISRAFELITSAAKKSDLPREAKTQYKISGNNYGYSELYDQKLYPENQRQGDHKEGFNLRAFESGKTFSAIPAIFQEHVQFIEDLFKIRKYPHIHISNNIKPP</sequence>
<reference evidence="2" key="1">
    <citation type="submission" date="2020-12" db="EMBL/GenBank/DDBJ databases">
        <title>Metabolic potential, ecology and presence of endohyphal bacteria is reflected in genomic diversity of Mucoromycotina.</title>
        <authorList>
            <person name="Muszewska A."/>
            <person name="Okrasinska A."/>
            <person name="Steczkiewicz K."/>
            <person name="Drgas O."/>
            <person name="Orlowska M."/>
            <person name="Perlinska-Lenart U."/>
            <person name="Aleksandrzak-Piekarczyk T."/>
            <person name="Szatraj K."/>
            <person name="Zielenkiewicz U."/>
            <person name="Pilsyk S."/>
            <person name="Malc E."/>
            <person name="Mieczkowski P."/>
            <person name="Kruszewska J.S."/>
            <person name="Biernat P."/>
            <person name="Pawlowska J."/>
        </authorList>
    </citation>
    <scope>NUCLEOTIDE SEQUENCE</scope>
    <source>
        <strain evidence="2">CBS 226.32</strain>
    </source>
</reference>
<dbReference type="InterPro" id="IPR026992">
    <property type="entry name" value="DIOX_N"/>
</dbReference>
<feature type="domain" description="Non-haem dioxygenase N-terminal" evidence="1">
    <location>
        <begin position="2"/>
        <end position="71"/>
    </location>
</feature>
<comment type="caution">
    <text evidence="2">The sequence shown here is derived from an EMBL/GenBank/DDBJ whole genome shotgun (WGS) entry which is preliminary data.</text>
</comment>
<protein>
    <recommendedName>
        <fullName evidence="1">Non-haem dioxygenase N-terminal domain-containing protein</fullName>
    </recommendedName>
</protein>
<feature type="non-terminal residue" evidence="2">
    <location>
        <position position="1"/>
    </location>
</feature>
<dbReference type="Gene3D" id="2.60.120.330">
    <property type="entry name" value="B-lactam Antibiotic, Isopenicillin N Synthase, Chain"/>
    <property type="match status" value="1"/>
</dbReference>
<proteinExistence type="predicted"/>
<dbReference type="SUPFAM" id="SSF51197">
    <property type="entry name" value="Clavaminate synthase-like"/>
    <property type="match status" value="1"/>
</dbReference>
<evidence type="ECO:0000313" key="3">
    <source>
        <dbReference type="Proteomes" id="UP000650833"/>
    </source>
</evidence>
<dbReference type="AlphaFoldDB" id="A0A8H7UUA6"/>
<evidence type="ECO:0000313" key="2">
    <source>
        <dbReference type="EMBL" id="KAG2191109.1"/>
    </source>
</evidence>
<keyword evidence="3" id="KW-1185">Reference proteome</keyword>
<evidence type="ECO:0000259" key="1">
    <source>
        <dbReference type="Pfam" id="PF14226"/>
    </source>
</evidence>
<dbReference type="EMBL" id="JAEPRC010000864">
    <property type="protein sequence ID" value="KAG2191109.1"/>
    <property type="molecule type" value="Genomic_DNA"/>
</dbReference>